<proteinExistence type="predicted"/>
<dbReference type="EMBL" id="JBHSJD010000002">
    <property type="protein sequence ID" value="MFC5021838.1"/>
    <property type="molecule type" value="Genomic_DNA"/>
</dbReference>
<name>A0ABV9XD07_9ACTN</name>
<keyword evidence="1" id="KW-0732">Signal</keyword>
<accession>A0ABV9XD07</accession>
<protein>
    <submittedName>
        <fullName evidence="2">Uncharacterized protein</fullName>
    </submittedName>
</protein>
<feature type="signal peptide" evidence="1">
    <location>
        <begin position="1"/>
        <end position="26"/>
    </location>
</feature>
<gene>
    <name evidence="2" type="ORF">ACFPM3_06725</name>
</gene>
<reference evidence="3" key="1">
    <citation type="journal article" date="2019" name="Int. J. Syst. Evol. Microbiol.">
        <title>The Global Catalogue of Microorganisms (GCM) 10K type strain sequencing project: providing services to taxonomists for standard genome sequencing and annotation.</title>
        <authorList>
            <consortium name="The Broad Institute Genomics Platform"/>
            <consortium name="The Broad Institute Genome Sequencing Center for Infectious Disease"/>
            <person name="Wu L."/>
            <person name="Ma J."/>
        </authorList>
    </citation>
    <scope>NUCLEOTIDE SEQUENCE [LARGE SCALE GENOMIC DNA]</scope>
    <source>
        <strain evidence="3">CGMCC 4.1648</strain>
    </source>
</reference>
<feature type="chain" id="PRO_5046831778" evidence="1">
    <location>
        <begin position="27"/>
        <end position="196"/>
    </location>
</feature>
<keyword evidence="3" id="KW-1185">Reference proteome</keyword>
<dbReference type="RefSeq" id="WP_345693777.1">
    <property type="nucleotide sequence ID" value="NZ_BAABIT010000001.1"/>
</dbReference>
<organism evidence="2 3">
    <name type="scientific">Streptomyces coeruleoprunus</name>
    <dbReference type="NCBI Taxonomy" id="285563"/>
    <lineage>
        <taxon>Bacteria</taxon>
        <taxon>Bacillati</taxon>
        <taxon>Actinomycetota</taxon>
        <taxon>Actinomycetes</taxon>
        <taxon>Kitasatosporales</taxon>
        <taxon>Streptomycetaceae</taxon>
        <taxon>Streptomyces</taxon>
    </lineage>
</organism>
<evidence type="ECO:0000313" key="3">
    <source>
        <dbReference type="Proteomes" id="UP001595829"/>
    </source>
</evidence>
<sequence length="196" mass="20181">MSRRISAAAALASACAIVGLVVPAHAVGTTAAPVRVLAPEPPVLCTPEQEDLGATDDKAKRDCHAKRALSVGLRAQFYEDRAIEIRDPASSEDARDLQDIREAVTTAQQAAEKAQTAEDASLAASDAQAAAEAARLAADGLTRMTKASATEDKLFNAADAAQDAAYNADGAGGRDVALNKAADVAEKATHDGITWS</sequence>
<dbReference type="Proteomes" id="UP001595829">
    <property type="component" value="Unassembled WGS sequence"/>
</dbReference>
<comment type="caution">
    <text evidence="2">The sequence shown here is derived from an EMBL/GenBank/DDBJ whole genome shotgun (WGS) entry which is preliminary data.</text>
</comment>
<evidence type="ECO:0000256" key="1">
    <source>
        <dbReference type="SAM" id="SignalP"/>
    </source>
</evidence>
<evidence type="ECO:0000313" key="2">
    <source>
        <dbReference type="EMBL" id="MFC5021838.1"/>
    </source>
</evidence>
<dbReference type="PROSITE" id="PS51257">
    <property type="entry name" value="PROKAR_LIPOPROTEIN"/>
    <property type="match status" value="1"/>
</dbReference>